<feature type="domain" description="Response regulatory" evidence="17">
    <location>
        <begin position="617"/>
        <end position="738"/>
    </location>
</feature>
<dbReference type="SUPFAM" id="SSF47226">
    <property type="entry name" value="Histidine-containing phosphotransfer domain, HPT domain"/>
    <property type="match status" value="1"/>
</dbReference>
<dbReference type="EMBL" id="AP026709">
    <property type="protein sequence ID" value="BDQ35767.1"/>
    <property type="molecule type" value="Genomic_DNA"/>
</dbReference>
<keyword evidence="11 15" id="KW-0472">Membrane</keyword>
<dbReference type="Pfam" id="PF21623">
    <property type="entry name" value="HK_sensor_dom_bact"/>
    <property type="match status" value="1"/>
</dbReference>
<dbReference type="InterPro" id="IPR003661">
    <property type="entry name" value="HisK_dim/P_dom"/>
</dbReference>
<name>A0ABM8AWC7_9BACT</name>
<dbReference type="InterPro" id="IPR011006">
    <property type="entry name" value="CheY-like_superfamily"/>
</dbReference>
<dbReference type="SUPFAM" id="SSF47384">
    <property type="entry name" value="Homodimeric domain of signal transducing histidine kinase"/>
    <property type="match status" value="1"/>
</dbReference>
<dbReference type="InterPro" id="IPR036097">
    <property type="entry name" value="HisK_dim/P_sf"/>
</dbReference>
<keyword evidence="4" id="KW-1003">Cell membrane</keyword>
<keyword evidence="5 13" id="KW-0597">Phosphoprotein</keyword>
<dbReference type="Pfam" id="PF01627">
    <property type="entry name" value="Hpt"/>
    <property type="match status" value="1"/>
</dbReference>
<dbReference type="SUPFAM" id="SSF55874">
    <property type="entry name" value="ATPase domain of HSP90 chaperone/DNA topoisomerase II/histidine kinase"/>
    <property type="match status" value="1"/>
</dbReference>
<evidence type="ECO:0000256" key="15">
    <source>
        <dbReference type="SAM" id="Phobius"/>
    </source>
</evidence>
<evidence type="ECO:0000259" key="16">
    <source>
        <dbReference type="PROSITE" id="PS50109"/>
    </source>
</evidence>
<sequence length="1110" mass="125058">MKKKHAESFIIIRSFLITTIILGALAATGCYYMYLMETESIENVIKINERMHNNLLSRTISLDLKSLFNDLELAGNHVEVKRFLKDRNPTTQSNLESEFIALCRINKSYDQVRILDNNGMELVRVNYNNGHPKAVPSQKLQDKSDRYYFKESQNLKQGEVYVSPFDLNIENGKIEQPLKPMIRVSMPIYDDSRQQLGIVILNYLGQKILDSIAANKSSDRELSMLLNDEGYWLLSPDKSQEWSFMYKDRKPVGFGTINPHAWKQMTSSKEGQFSATEGLYTYSTIVVAPNARSNELNEDTRRWKVVCLTRASTIATSYAQIFNNYTIIYTYVFLIILFGGLTRARFIGVRAQGRRRLEKAKLEAEDANRAKSDFLARMSHEIRTPMNAVIGLTHLALKTELTSKQSDYLTKVDISAKSLLGIINDILDFSKIEAGKLEVGEVDFILDDVLNDIVNMLGLQAEQKGIEFLLMVKSTVPNLLIGDRLRLGQVLLNLTGNAIKFTESGEIIIAARLIEETNDTALIQFSVKDTGIGISPEQAAKLFQPFSQADGSISRQFGGTGLGLTISKRLVELMGGAMELKSDIGEGSEFIFTLPFGLQAKHTGAHHIYPNEVKGMRVLAVDDSKMSRMVLDKVLRSFTFDVETAKNGGQALELLYKNDESSPFKLVITDWRMPDIDGIELVQKIKRTTRLKNIPKVIMLTAYGQDEIRHRAEQVDLDGFMLKPFNRSILFDTIMETITNDKFRMNKITAEKTRIGIPPNVAGAHILLAEDNEINQQVAREILEGADIIVSIANNGQEAVEMVKVNTYDAVLMDIQMPIMDGFKAVKNIRADEKFQSIPIIAMTAHALVGDREKSLLAGMDDHVTKPIDPDILMEVLSKWLRNCSKVKKSTPSPPSTEETPLHAFEGIPGIDAAQALARVRGNTVLLKRLLINFAYDCKESYSQLPTLISMNKLDEAQHLVHSIKGVAGNVGANVLHQSALEMEIALLNNSETIQSQLRTFEMERKRVERGIFKTFPQKEQNINGYKTDKKLLKEIKSITPYLTKLSSLLKKHDVEARGVYQSIELELTHSAPLFAKELGALLDRFDFKNGHEKVKKFMQEYESLEKKSK</sequence>
<organism evidence="19 20">
    <name type="scientific">Pseudodesulfovibrio nedwellii</name>
    <dbReference type="NCBI Taxonomy" id="2973072"/>
    <lineage>
        <taxon>Bacteria</taxon>
        <taxon>Pseudomonadati</taxon>
        <taxon>Thermodesulfobacteriota</taxon>
        <taxon>Desulfovibrionia</taxon>
        <taxon>Desulfovibrionales</taxon>
        <taxon>Desulfovibrionaceae</taxon>
    </lineage>
</organism>
<keyword evidence="9 15" id="KW-1133">Transmembrane helix</keyword>
<dbReference type="PROSITE" id="PS50110">
    <property type="entry name" value="RESPONSE_REGULATORY"/>
    <property type="match status" value="2"/>
</dbReference>
<feature type="modified residue" description="Phosphohistidine" evidence="12">
    <location>
        <position position="962"/>
    </location>
</feature>
<evidence type="ECO:0000256" key="9">
    <source>
        <dbReference type="ARBA" id="ARBA00022989"/>
    </source>
</evidence>
<comment type="subcellular location">
    <subcellularLocation>
        <location evidence="2">Cell membrane</location>
        <topology evidence="2">Multi-pass membrane protein</topology>
    </subcellularLocation>
</comment>
<evidence type="ECO:0000256" key="2">
    <source>
        <dbReference type="ARBA" id="ARBA00004651"/>
    </source>
</evidence>
<evidence type="ECO:0000259" key="18">
    <source>
        <dbReference type="PROSITE" id="PS50894"/>
    </source>
</evidence>
<evidence type="ECO:0000256" key="14">
    <source>
        <dbReference type="SAM" id="Coils"/>
    </source>
</evidence>
<feature type="domain" description="HPt" evidence="18">
    <location>
        <begin position="923"/>
        <end position="1026"/>
    </location>
</feature>
<evidence type="ECO:0000256" key="1">
    <source>
        <dbReference type="ARBA" id="ARBA00000085"/>
    </source>
</evidence>
<dbReference type="PROSITE" id="PS51257">
    <property type="entry name" value="PROKAR_LIPOPROTEIN"/>
    <property type="match status" value="1"/>
</dbReference>
<dbReference type="PROSITE" id="PS50109">
    <property type="entry name" value="HIS_KIN"/>
    <property type="match status" value="1"/>
</dbReference>
<evidence type="ECO:0000256" key="4">
    <source>
        <dbReference type="ARBA" id="ARBA00022475"/>
    </source>
</evidence>
<dbReference type="PRINTS" id="PR00344">
    <property type="entry name" value="BCTRLSENSOR"/>
</dbReference>
<evidence type="ECO:0000256" key="10">
    <source>
        <dbReference type="ARBA" id="ARBA00023012"/>
    </source>
</evidence>
<evidence type="ECO:0000256" key="6">
    <source>
        <dbReference type="ARBA" id="ARBA00022692"/>
    </source>
</evidence>
<dbReference type="PANTHER" id="PTHR45339:SF1">
    <property type="entry name" value="HYBRID SIGNAL TRANSDUCTION HISTIDINE KINASE J"/>
    <property type="match status" value="1"/>
</dbReference>
<dbReference type="InterPro" id="IPR005467">
    <property type="entry name" value="His_kinase_dom"/>
</dbReference>
<keyword evidence="14" id="KW-0175">Coiled coil</keyword>
<evidence type="ECO:0000256" key="5">
    <source>
        <dbReference type="ARBA" id="ARBA00022553"/>
    </source>
</evidence>
<dbReference type="GO" id="GO:0016301">
    <property type="term" value="F:kinase activity"/>
    <property type="evidence" value="ECO:0007669"/>
    <property type="project" value="UniProtKB-KW"/>
</dbReference>
<keyword evidence="10" id="KW-0902">Two-component regulatory system</keyword>
<dbReference type="SUPFAM" id="SSF103190">
    <property type="entry name" value="Sensory domain-like"/>
    <property type="match status" value="2"/>
</dbReference>
<dbReference type="InterPro" id="IPR008207">
    <property type="entry name" value="Sig_transdc_His_kin_Hpt_dom"/>
</dbReference>
<dbReference type="Gene3D" id="3.30.565.10">
    <property type="entry name" value="Histidine kinase-like ATPase, C-terminal domain"/>
    <property type="match status" value="1"/>
</dbReference>
<reference evidence="19 20" key="1">
    <citation type="submission" date="2022-08" db="EMBL/GenBank/DDBJ databases">
        <title>Genome Sequence of the sulphate-reducing bacterium, Pseudodesulfovibrio sp. SYK.</title>
        <authorList>
            <person name="Kondo R."/>
            <person name="Kataoka T."/>
        </authorList>
    </citation>
    <scope>NUCLEOTIDE SEQUENCE [LARGE SCALE GENOMIC DNA]</scope>
    <source>
        <strain evidence="19 20">SYK</strain>
    </source>
</reference>
<dbReference type="SMART" id="SM00448">
    <property type="entry name" value="REC"/>
    <property type="match status" value="2"/>
</dbReference>
<dbReference type="InterPro" id="IPR029151">
    <property type="entry name" value="Sensor-like_sf"/>
</dbReference>
<dbReference type="InterPro" id="IPR048760">
    <property type="entry name" value="VP0354-like_sensor_dom"/>
</dbReference>
<dbReference type="Gene3D" id="1.10.287.130">
    <property type="match status" value="1"/>
</dbReference>
<dbReference type="RefSeq" id="WP_281761700.1">
    <property type="nucleotide sequence ID" value="NZ_AP026709.1"/>
</dbReference>
<feature type="transmembrane region" description="Helical" evidence="15">
    <location>
        <begin position="12"/>
        <end position="34"/>
    </location>
</feature>
<feature type="domain" description="Response regulatory" evidence="17">
    <location>
        <begin position="765"/>
        <end position="881"/>
    </location>
</feature>
<dbReference type="InterPro" id="IPR004358">
    <property type="entry name" value="Sig_transdc_His_kin-like_C"/>
</dbReference>
<protein>
    <recommendedName>
        <fullName evidence="3">histidine kinase</fullName>
        <ecNumber evidence="3">2.7.13.3</ecNumber>
    </recommendedName>
</protein>
<keyword evidence="7" id="KW-0547">Nucleotide-binding</keyword>
<keyword evidence="6 15" id="KW-0812">Transmembrane</keyword>
<dbReference type="InterPro" id="IPR003594">
    <property type="entry name" value="HATPase_dom"/>
</dbReference>
<keyword evidence="8" id="KW-0067">ATP-binding</keyword>
<dbReference type="EC" id="2.7.13.3" evidence="3"/>
<evidence type="ECO:0000259" key="17">
    <source>
        <dbReference type="PROSITE" id="PS50110"/>
    </source>
</evidence>
<proteinExistence type="predicted"/>
<dbReference type="InterPro" id="IPR036641">
    <property type="entry name" value="HPT_dom_sf"/>
</dbReference>
<dbReference type="Gene3D" id="3.40.50.2300">
    <property type="match status" value="2"/>
</dbReference>
<dbReference type="PANTHER" id="PTHR45339">
    <property type="entry name" value="HYBRID SIGNAL TRANSDUCTION HISTIDINE KINASE J"/>
    <property type="match status" value="1"/>
</dbReference>
<feature type="coiled-coil region" evidence="14">
    <location>
        <begin position="350"/>
        <end position="377"/>
    </location>
</feature>
<evidence type="ECO:0000256" key="13">
    <source>
        <dbReference type="PROSITE-ProRule" id="PRU00169"/>
    </source>
</evidence>
<dbReference type="Gene3D" id="1.20.120.160">
    <property type="entry name" value="HPT domain"/>
    <property type="match status" value="1"/>
</dbReference>
<feature type="modified residue" description="4-aspartylphosphate" evidence="13">
    <location>
        <position position="670"/>
    </location>
</feature>
<dbReference type="InterPro" id="IPR001789">
    <property type="entry name" value="Sig_transdc_resp-reg_receiver"/>
</dbReference>
<feature type="domain" description="Histidine kinase" evidence="16">
    <location>
        <begin position="377"/>
        <end position="598"/>
    </location>
</feature>
<dbReference type="SMART" id="SM00387">
    <property type="entry name" value="HATPase_c"/>
    <property type="match status" value="1"/>
</dbReference>
<evidence type="ECO:0000313" key="19">
    <source>
        <dbReference type="EMBL" id="BDQ35767.1"/>
    </source>
</evidence>
<gene>
    <name evidence="19" type="ORF">SYK_01270</name>
</gene>
<dbReference type="Pfam" id="PF00072">
    <property type="entry name" value="Response_reg"/>
    <property type="match status" value="2"/>
</dbReference>
<dbReference type="Pfam" id="PF00512">
    <property type="entry name" value="HisKA"/>
    <property type="match status" value="1"/>
</dbReference>
<evidence type="ECO:0000256" key="11">
    <source>
        <dbReference type="ARBA" id="ARBA00023136"/>
    </source>
</evidence>
<evidence type="ECO:0000256" key="8">
    <source>
        <dbReference type="ARBA" id="ARBA00022840"/>
    </source>
</evidence>
<feature type="modified residue" description="4-aspartylphosphate" evidence="13">
    <location>
        <position position="814"/>
    </location>
</feature>
<evidence type="ECO:0000256" key="3">
    <source>
        <dbReference type="ARBA" id="ARBA00012438"/>
    </source>
</evidence>
<comment type="catalytic activity">
    <reaction evidence="1">
        <text>ATP + protein L-histidine = ADP + protein N-phospho-L-histidine.</text>
        <dbReference type="EC" id="2.7.13.3"/>
    </reaction>
</comment>
<accession>A0ABM8AWC7</accession>
<keyword evidence="19" id="KW-0808">Transferase</keyword>
<dbReference type="PROSITE" id="PS50894">
    <property type="entry name" value="HPT"/>
    <property type="match status" value="1"/>
</dbReference>
<evidence type="ECO:0000256" key="12">
    <source>
        <dbReference type="PROSITE-ProRule" id="PRU00110"/>
    </source>
</evidence>
<dbReference type="CDD" id="cd16922">
    <property type="entry name" value="HATPase_EvgS-ArcB-TorS-like"/>
    <property type="match status" value="1"/>
</dbReference>
<dbReference type="Gene3D" id="3.30.450.20">
    <property type="entry name" value="PAS domain"/>
    <property type="match status" value="2"/>
</dbReference>
<dbReference type="SMART" id="SM00388">
    <property type="entry name" value="HisKA"/>
    <property type="match status" value="1"/>
</dbReference>
<evidence type="ECO:0000256" key="7">
    <source>
        <dbReference type="ARBA" id="ARBA00022741"/>
    </source>
</evidence>
<dbReference type="CDD" id="cd00082">
    <property type="entry name" value="HisKA"/>
    <property type="match status" value="1"/>
</dbReference>
<keyword evidence="20" id="KW-1185">Reference proteome</keyword>
<keyword evidence="19" id="KW-0418">Kinase</keyword>
<dbReference type="Pfam" id="PF02518">
    <property type="entry name" value="HATPase_c"/>
    <property type="match status" value="1"/>
</dbReference>
<dbReference type="InterPro" id="IPR036890">
    <property type="entry name" value="HATPase_C_sf"/>
</dbReference>
<evidence type="ECO:0000313" key="20">
    <source>
        <dbReference type="Proteomes" id="UP001317742"/>
    </source>
</evidence>
<dbReference type="Proteomes" id="UP001317742">
    <property type="component" value="Chromosome"/>
</dbReference>
<dbReference type="SUPFAM" id="SSF52172">
    <property type="entry name" value="CheY-like"/>
    <property type="match status" value="2"/>
</dbReference>
<dbReference type="CDD" id="cd17546">
    <property type="entry name" value="REC_hyHK_CKI1_RcsC-like"/>
    <property type="match status" value="2"/>
</dbReference>
<feature type="transmembrane region" description="Helical" evidence="15">
    <location>
        <begin position="327"/>
        <end position="346"/>
    </location>
</feature>